<organism evidence="2 3">
    <name type="scientific">Prunus persica</name>
    <name type="common">Peach</name>
    <name type="synonym">Amygdalus persica</name>
    <dbReference type="NCBI Taxonomy" id="3760"/>
    <lineage>
        <taxon>Eukaryota</taxon>
        <taxon>Viridiplantae</taxon>
        <taxon>Streptophyta</taxon>
        <taxon>Embryophyta</taxon>
        <taxon>Tracheophyta</taxon>
        <taxon>Spermatophyta</taxon>
        <taxon>Magnoliopsida</taxon>
        <taxon>eudicotyledons</taxon>
        <taxon>Gunneridae</taxon>
        <taxon>Pentapetalae</taxon>
        <taxon>rosids</taxon>
        <taxon>fabids</taxon>
        <taxon>Rosales</taxon>
        <taxon>Rosaceae</taxon>
        <taxon>Amygdaloideae</taxon>
        <taxon>Amygdaleae</taxon>
        <taxon>Prunus</taxon>
    </lineage>
</organism>
<dbReference type="AlphaFoldDB" id="A0A251R2V0"/>
<feature type="transmembrane region" description="Helical" evidence="1">
    <location>
        <begin position="33"/>
        <end position="57"/>
    </location>
</feature>
<keyword evidence="3" id="KW-1185">Reference proteome</keyword>
<reference evidence="2 3" key="1">
    <citation type="journal article" date="2013" name="Nat. Genet.">
        <title>The high-quality draft genome of peach (Prunus persica) identifies unique patterns of genetic diversity, domestication and genome evolution.</title>
        <authorList>
            <consortium name="International Peach Genome Initiative"/>
            <person name="Verde I."/>
            <person name="Abbott A.G."/>
            <person name="Scalabrin S."/>
            <person name="Jung S."/>
            <person name="Shu S."/>
            <person name="Marroni F."/>
            <person name="Zhebentyayeva T."/>
            <person name="Dettori M.T."/>
            <person name="Grimwood J."/>
            <person name="Cattonaro F."/>
            <person name="Zuccolo A."/>
            <person name="Rossini L."/>
            <person name="Jenkins J."/>
            <person name="Vendramin E."/>
            <person name="Meisel L.A."/>
            <person name="Decroocq V."/>
            <person name="Sosinski B."/>
            <person name="Prochnik S."/>
            <person name="Mitros T."/>
            <person name="Policriti A."/>
            <person name="Cipriani G."/>
            <person name="Dondini L."/>
            <person name="Ficklin S."/>
            <person name="Goodstein D.M."/>
            <person name="Xuan P."/>
            <person name="Del Fabbro C."/>
            <person name="Aramini V."/>
            <person name="Copetti D."/>
            <person name="Gonzalez S."/>
            <person name="Horner D.S."/>
            <person name="Falchi R."/>
            <person name="Lucas S."/>
            <person name="Mica E."/>
            <person name="Maldonado J."/>
            <person name="Lazzari B."/>
            <person name="Bielenberg D."/>
            <person name="Pirona R."/>
            <person name="Miculan M."/>
            <person name="Barakat A."/>
            <person name="Testolin R."/>
            <person name="Stella A."/>
            <person name="Tartarini S."/>
            <person name="Tonutti P."/>
            <person name="Arus P."/>
            <person name="Orellana A."/>
            <person name="Wells C."/>
            <person name="Main D."/>
            <person name="Vizzotto G."/>
            <person name="Silva H."/>
            <person name="Salamini F."/>
            <person name="Schmutz J."/>
            <person name="Morgante M."/>
            <person name="Rokhsar D.S."/>
        </authorList>
    </citation>
    <scope>NUCLEOTIDE SEQUENCE [LARGE SCALE GENOMIC DNA]</scope>
    <source>
        <strain evidence="3">cv. Nemared</strain>
    </source>
</reference>
<proteinExistence type="predicted"/>
<dbReference type="EMBL" id="CM007651">
    <property type="protein sequence ID" value="ONI30392.1"/>
    <property type="molecule type" value="Genomic_DNA"/>
</dbReference>
<evidence type="ECO:0000256" key="1">
    <source>
        <dbReference type="SAM" id="Phobius"/>
    </source>
</evidence>
<keyword evidence="1" id="KW-0472">Membrane</keyword>
<dbReference type="Gramene" id="ONI30392">
    <property type="protein sequence ID" value="ONI30392"/>
    <property type="gene ID" value="PRUPE_1G248700"/>
</dbReference>
<protein>
    <submittedName>
        <fullName evidence="2">Uncharacterized protein</fullName>
    </submittedName>
</protein>
<accession>A0A251R2V0</accession>
<evidence type="ECO:0000313" key="2">
    <source>
        <dbReference type="EMBL" id="ONI30392.1"/>
    </source>
</evidence>
<evidence type="ECO:0000313" key="3">
    <source>
        <dbReference type="Proteomes" id="UP000006882"/>
    </source>
</evidence>
<sequence length="88" mass="10256">MGQVKEEEKVCREVEKIVKSAGDTGRGDREEGFFFWLWVFRFFINVFYFILFILFVMESTSGKKVSLTNTTSAFNRLTNGLANGWRNL</sequence>
<keyword evidence="1" id="KW-0812">Transmembrane</keyword>
<dbReference type="Proteomes" id="UP000006882">
    <property type="component" value="Chromosome G1"/>
</dbReference>
<keyword evidence="1" id="KW-1133">Transmembrane helix</keyword>
<gene>
    <name evidence="2" type="ORF">PRUPE_1G248700</name>
</gene>
<name>A0A251R2V0_PRUPE</name>